<comment type="caution">
    <text evidence="1">The sequence shown here is derived from an EMBL/GenBank/DDBJ whole genome shotgun (WGS) entry which is preliminary data.</text>
</comment>
<sequence>MHTAFHKILLPRVHHHSPGHSHSMGLWASFSLVVRHFFTKKDNAVVAKIKAGSSLCEKNMPNQHLGPCYLWADVQKDALISTVPRIGEEILMTCSVTVKQRDCLSCRGRVKYTPGSNQSALFTAAVCLMRSPRCTPAKISCRSVGVRNHSGKFPDQQAGQSEAATIYQRRQLHGLTVRSKEEEEKGYWRKLEISSKDYNSPPAVIPQKNYAKKAEEAACLWCLLAFICLETKPRQAVSIVCIRP</sequence>
<dbReference type="Proteomes" id="UP001476798">
    <property type="component" value="Unassembled WGS sequence"/>
</dbReference>
<name>A0ABV0PR59_9TELE</name>
<protein>
    <submittedName>
        <fullName evidence="1">Uncharacterized protein</fullName>
    </submittedName>
</protein>
<proteinExistence type="predicted"/>
<gene>
    <name evidence="1" type="ORF">GOODEAATRI_024090</name>
</gene>
<evidence type="ECO:0000313" key="1">
    <source>
        <dbReference type="EMBL" id="MEQ2185990.1"/>
    </source>
</evidence>
<evidence type="ECO:0000313" key="2">
    <source>
        <dbReference type="Proteomes" id="UP001476798"/>
    </source>
</evidence>
<keyword evidence="2" id="KW-1185">Reference proteome</keyword>
<reference evidence="1 2" key="1">
    <citation type="submission" date="2021-06" db="EMBL/GenBank/DDBJ databases">
        <authorList>
            <person name="Palmer J.M."/>
        </authorList>
    </citation>
    <scope>NUCLEOTIDE SEQUENCE [LARGE SCALE GENOMIC DNA]</scope>
    <source>
        <strain evidence="1 2">GA_2019</strain>
        <tissue evidence="1">Muscle</tissue>
    </source>
</reference>
<accession>A0ABV0PR59</accession>
<dbReference type="EMBL" id="JAHRIO010082610">
    <property type="protein sequence ID" value="MEQ2185990.1"/>
    <property type="molecule type" value="Genomic_DNA"/>
</dbReference>
<organism evidence="1 2">
    <name type="scientific">Goodea atripinnis</name>
    <dbReference type="NCBI Taxonomy" id="208336"/>
    <lineage>
        <taxon>Eukaryota</taxon>
        <taxon>Metazoa</taxon>
        <taxon>Chordata</taxon>
        <taxon>Craniata</taxon>
        <taxon>Vertebrata</taxon>
        <taxon>Euteleostomi</taxon>
        <taxon>Actinopterygii</taxon>
        <taxon>Neopterygii</taxon>
        <taxon>Teleostei</taxon>
        <taxon>Neoteleostei</taxon>
        <taxon>Acanthomorphata</taxon>
        <taxon>Ovalentaria</taxon>
        <taxon>Atherinomorphae</taxon>
        <taxon>Cyprinodontiformes</taxon>
        <taxon>Goodeidae</taxon>
        <taxon>Goodea</taxon>
    </lineage>
</organism>